<dbReference type="Gene3D" id="3.30.750.140">
    <property type="match status" value="1"/>
</dbReference>
<dbReference type="InterPro" id="IPR001635">
    <property type="entry name" value="Flag_hook_Flik"/>
</dbReference>
<feature type="compositionally biased region" description="Basic and acidic residues" evidence="4">
    <location>
        <begin position="293"/>
        <end position="306"/>
    </location>
</feature>
<proteinExistence type="inferred from homology"/>
<feature type="compositionally biased region" description="Acidic residues" evidence="4">
    <location>
        <begin position="61"/>
        <end position="94"/>
    </location>
</feature>
<gene>
    <name evidence="6" type="ORF">MNBD_NITROSPINAE02-225</name>
</gene>
<evidence type="ECO:0000313" key="6">
    <source>
        <dbReference type="EMBL" id="VAX24813.1"/>
    </source>
</evidence>
<feature type="region of interest" description="Disordered" evidence="4">
    <location>
        <begin position="266"/>
        <end position="330"/>
    </location>
</feature>
<sequence length="543" mass="59267">MLEPLTIGNLGKQNFLDKLDKGVQGQPIVDKTFNDVFSSLQETDRKSKEEYDAYGKAKEDENQDAYANDDFDNIDEYDSDSDYDPDYYSDDNPDDRERPMETPLESDDVQQDEEASVDEPVVAEVDKPREDTDIPDDKEPEKVNDKFADKAIGDPPRPNERVALVKAANEAIMKLSELLKEDPLALRKLFAETTDKTVGSILKSLGVSDDSLKELSRIVNLDQKLSEKAMDALKSGKPAAVFNLLKSAGLDKSTLDLASAAMQRKLEGMKPATQTEVTASEAEKETDEDEPDESPRENRRTADKTIKNAKKAGPSPFQVTQQAKAANPNSAVKTTQDAINKADMNAGKAGPKNVATPQAVKGPANNVDFNITNNGPQKAEAAQASHRTQATNKSPGFEKMLMDQIIEKVRINIRQNGRSNMTIRLDPPNLGKVDVRVITQSNMVQALMVVENREVKAVAEANLDSLKAALSNSGFKVDEVVVATANEGYQFKNQNLARDAGFGFNNGRGQGASGGDLAFGGENETETETDRKVAHDGVLDVIA</sequence>
<feature type="compositionally biased region" description="Basic and acidic residues" evidence="4">
    <location>
        <begin position="124"/>
        <end position="159"/>
    </location>
</feature>
<dbReference type="Pfam" id="PF02120">
    <property type="entry name" value="Flg_hook"/>
    <property type="match status" value="1"/>
</dbReference>
<organism evidence="6">
    <name type="scientific">hydrothermal vent metagenome</name>
    <dbReference type="NCBI Taxonomy" id="652676"/>
    <lineage>
        <taxon>unclassified sequences</taxon>
        <taxon>metagenomes</taxon>
        <taxon>ecological metagenomes</taxon>
    </lineage>
</organism>
<protein>
    <recommendedName>
        <fullName evidence="5">Flagellar hook-length control protein-like C-terminal domain-containing protein</fullName>
    </recommendedName>
</protein>
<dbReference type="InterPro" id="IPR052563">
    <property type="entry name" value="FliK"/>
</dbReference>
<comment type="similarity">
    <text evidence="2">Belongs to the FliK family.</text>
</comment>
<evidence type="ECO:0000256" key="1">
    <source>
        <dbReference type="ARBA" id="ARBA00003944"/>
    </source>
</evidence>
<reference evidence="6" key="1">
    <citation type="submission" date="2018-06" db="EMBL/GenBank/DDBJ databases">
        <authorList>
            <person name="Zhirakovskaya E."/>
        </authorList>
    </citation>
    <scope>NUCLEOTIDE SEQUENCE</scope>
</reference>
<feature type="compositionally biased region" description="Polar residues" evidence="4">
    <location>
        <begin position="317"/>
        <end position="330"/>
    </location>
</feature>
<dbReference type="CDD" id="cd17470">
    <property type="entry name" value="T3SS_Flik_C"/>
    <property type="match status" value="1"/>
</dbReference>
<evidence type="ECO:0000256" key="2">
    <source>
        <dbReference type="ARBA" id="ARBA00009149"/>
    </source>
</evidence>
<feature type="compositionally biased region" description="Acidic residues" evidence="4">
    <location>
        <begin position="104"/>
        <end position="117"/>
    </location>
</feature>
<dbReference type="EMBL" id="UOGE01000097">
    <property type="protein sequence ID" value="VAX24813.1"/>
    <property type="molecule type" value="Genomic_DNA"/>
</dbReference>
<feature type="region of interest" description="Disordered" evidence="4">
    <location>
        <begin position="41"/>
        <end position="159"/>
    </location>
</feature>
<name>A0A3B1CJ98_9ZZZZ</name>
<dbReference type="InterPro" id="IPR038610">
    <property type="entry name" value="FliK-like_C_sf"/>
</dbReference>
<comment type="function">
    <text evidence="1">Controls the length of the flagellar hook.</text>
</comment>
<dbReference type="GO" id="GO:0009424">
    <property type="term" value="C:bacterial-type flagellum hook"/>
    <property type="evidence" value="ECO:0007669"/>
    <property type="project" value="InterPro"/>
</dbReference>
<evidence type="ECO:0000259" key="5">
    <source>
        <dbReference type="Pfam" id="PF02120"/>
    </source>
</evidence>
<dbReference type="AlphaFoldDB" id="A0A3B1CJ98"/>
<evidence type="ECO:0000256" key="4">
    <source>
        <dbReference type="SAM" id="MobiDB-lite"/>
    </source>
</evidence>
<dbReference type="GO" id="GO:0044780">
    <property type="term" value="P:bacterial-type flagellum assembly"/>
    <property type="evidence" value="ECO:0007669"/>
    <property type="project" value="InterPro"/>
</dbReference>
<dbReference type="PANTHER" id="PTHR37533">
    <property type="entry name" value="FLAGELLAR HOOK-LENGTH CONTROL PROTEIN"/>
    <property type="match status" value="1"/>
</dbReference>
<dbReference type="PRINTS" id="PR01007">
    <property type="entry name" value="FLGHOOKFLIK"/>
</dbReference>
<feature type="domain" description="Flagellar hook-length control protein-like C-terminal" evidence="5">
    <location>
        <begin position="415"/>
        <end position="488"/>
    </location>
</feature>
<dbReference type="InterPro" id="IPR021136">
    <property type="entry name" value="Flagellar_hook_control-like_C"/>
</dbReference>
<evidence type="ECO:0000256" key="3">
    <source>
        <dbReference type="ARBA" id="ARBA00022795"/>
    </source>
</evidence>
<feature type="compositionally biased region" description="Basic and acidic residues" evidence="4">
    <location>
        <begin position="42"/>
        <end position="60"/>
    </location>
</feature>
<accession>A0A3B1CJ98</accession>
<keyword evidence="3" id="KW-1005">Bacterial flagellum biogenesis</keyword>
<dbReference type="PANTHER" id="PTHR37533:SF2">
    <property type="entry name" value="FLAGELLAR HOOK-LENGTH CONTROL PROTEIN"/>
    <property type="match status" value="1"/>
</dbReference>